<evidence type="ECO:0000313" key="4">
    <source>
        <dbReference type="EMBL" id="MBM7510312.1"/>
    </source>
</evidence>
<keyword evidence="5" id="KW-1185">Reference proteome</keyword>
<name>A0ABS2MGJ5_9ACTN</name>
<evidence type="ECO:0000313" key="5">
    <source>
        <dbReference type="Proteomes" id="UP000732378"/>
    </source>
</evidence>
<dbReference type="Gene3D" id="3.10.129.10">
    <property type="entry name" value="Hotdog Thioesterase"/>
    <property type="match status" value="1"/>
</dbReference>
<dbReference type="Proteomes" id="UP000732378">
    <property type="component" value="Unassembled WGS sequence"/>
</dbReference>
<evidence type="ECO:0000256" key="2">
    <source>
        <dbReference type="SAM" id="MobiDB-lite"/>
    </source>
</evidence>
<dbReference type="InterPro" id="IPR029069">
    <property type="entry name" value="HotDog_dom_sf"/>
</dbReference>
<reference evidence="4 5" key="1">
    <citation type="submission" date="2021-01" db="EMBL/GenBank/DDBJ databases">
        <title>Sequencing the genomes of 1000 actinobacteria strains.</title>
        <authorList>
            <person name="Klenk H.-P."/>
        </authorList>
    </citation>
    <scope>NUCLEOTIDE SEQUENCE [LARGE SCALE GENOMIC DNA]</scope>
    <source>
        <strain evidence="4 5">DSM 18239</strain>
    </source>
</reference>
<dbReference type="Pfam" id="PF01575">
    <property type="entry name" value="MaoC_dehydratas"/>
    <property type="match status" value="1"/>
</dbReference>
<comment type="similarity">
    <text evidence="1">Belongs to the enoyl-CoA hydratase/isomerase family.</text>
</comment>
<dbReference type="InterPro" id="IPR002539">
    <property type="entry name" value="MaoC-like_dom"/>
</dbReference>
<proteinExistence type="inferred from homology"/>
<evidence type="ECO:0000259" key="3">
    <source>
        <dbReference type="Pfam" id="PF01575"/>
    </source>
</evidence>
<evidence type="ECO:0000256" key="1">
    <source>
        <dbReference type="ARBA" id="ARBA00005254"/>
    </source>
</evidence>
<sequence>MAGPTVERAARTHDGSTGAGTLLRAALPSLPVVGSLPGVRKARPEGFEGLALTRPPVTVERPHVEAYGDLCGFPRKDVAPLTYPHMLAFGLHMAMMTDSAFPAPAIGTVHVANTVTRHRHVVIGEQVGVSAHVGPSRPHTKGTVFDFVTEVRDGDGELVWESSSAYLRRGRGDAAAPEGTVFPDAPATGATWSLPGDLGRRYAAVSGDHNPIHLYPLTAKALGFPRQIAHGMWSLARCVAALENRLPEAVTVEVAFKKPILLPGRVAFGSRPTDDGYAFSLSDPRSGAPHLAGVSRPAAGG</sequence>
<dbReference type="RefSeq" id="WP_193670944.1">
    <property type="nucleotide sequence ID" value="NZ_JACDTV010000021.1"/>
</dbReference>
<accession>A0ABS2MGJ5</accession>
<dbReference type="SUPFAM" id="SSF54637">
    <property type="entry name" value="Thioesterase/thiol ester dehydrase-isomerase"/>
    <property type="match status" value="2"/>
</dbReference>
<dbReference type="EMBL" id="JAFBBZ010000001">
    <property type="protein sequence ID" value="MBM7510312.1"/>
    <property type="molecule type" value="Genomic_DNA"/>
</dbReference>
<dbReference type="PANTHER" id="PTHR43841:SF1">
    <property type="entry name" value="3-HYDROXYACYL-THIOESTER DEHYDRATASE X"/>
    <property type="match status" value="1"/>
</dbReference>
<organism evidence="4 5">
    <name type="scientific">Nocardioides salarius</name>
    <dbReference type="NCBI Taxonomy" id="374513"/>
    <lineage>
        <taxon>Bacteria</taxon>
        <taxon>Bacillati</taxon>
        <taxon>Actinomycetota</taxon>
        <taxon>Actinomycetes</taxon>
        <taxon>Propionibacteriales</taxon>
        <taxon>Nocardioidaceae</taxon>
        <taxon>Nocardioides</taxon>
    </lineage>
</organism>
<comment type="caution">
    <text evidence="4">The sequence shown here is derived from an EMBL/GenBank/DDBJ whole genome shotgun (WGS) entry which is preliminary data.</text>
</comment>
<gene>
    <name evidence="4" type="ORF">JOE61_004126</name>
</gene>
<protein>
    <submittedName>
        <fullName evidence="4">Acyl dehydratase</fullName>
    </submittedName>
</protein>
<dbReference type="PANTHER" id="PTHR43841">
    <property type="entry name" value="3-HYDROXYACYL-THIOESTER DEHYDRATASE HTDX-RELATED"/>
    <property type="match status" value="1"/>
</dbReference>
<feature type="domain" description="MaoC-like" evidence="3">
    <location>
        <begin position="200"/>
        <end position="265"/>
    </location>
</feature>
<feature type="region of interest" description="Disordered" evidence="2">
    <location>
        <begin position="279"/>
        <end position="301"/>
    </location>
</feature>